<gene>
    <name evidence="4" type="ordered locus">Sph21_4471</name>
</gene>
<feature type="modified residue" description="4-aspartylphosphate" evidence="2">
    <location>
        <position position="54"/>
    </location>
</feature>
<dbReference type="InterPro" id="IPR001789">
    <property type="entry name" value="Sig_transdc_resp-reg_receiver"/>
</dbReference>
<proteinExistence type="predicted"/>
<dbReference type="STRING" id="743722.Sph21_4471"/>
<dbReference type="Gene3D" id="3.40.50.2300">
    <property type="match status" value="1"/>
</dbReference>
<dbReference type="SUPFAM" id="SSF52172">
    <property type="entry name" value="CheY-like"/>
    <property type="match status" value="1"/>
</dbReference>
<dbReference type="AlphaFoldDB" id="F4C2S6"/>
<dbReference type="GO" id="GO:0000160">
    <property type="term" value="P:phosphorelay signal transduction system"/>
    <property type="evidence" value="ECO:0007669"/>
    <property type="project" value="InterPro"/>
</dbReference>
<dbReference type="PATRIC" id="fig|743722.3.peg.4759"/>
<evidence type="ECO:0000256" key="2">
    <source>
        <dbReference type="PROSITE-ProRule" id="PRU00169"/>
    </source>
</evidence>
<name>F4C2S6_SPHS2</name>
<accession>F4C2S6</accession>
<dbReference type="PANTHER" id="PTHR44591:SF3">
    <property type="entry name" value="RESPONSE REGULATORY DOMAIN-CONTAINING PROTEIN"/>
    <property type="match status" value="1"/>
</dbReference>
<dbReference type="eggNOG" id="COG0745">
    <property type="taxonomic scope" value="Bacteria"/>
</dbReference>
<keyword evidence="1 2" id="KW-0597">Phosphoprotein</keyword>
<evidence type="ECO:0000259" key="3">
    <source>
        <dbReference type="PROSITE" id="PS50110"/>
    </source>
</evidence>
<reference evidence="4" key="1">
    <citation type="submission" date="2011-03" db="EMBL/GenBank/DDBJ databases">
        <title>Complete sequence of Sphingobacterium sp. 21.</title>
        <authorList>
            <consortium name="US DOE Joint Genome Institute"/>
            <person name="Lucas S."/>
            <person name="Copeland A."/>
            <person name="Lapidus A."/>
            <person name="Cheng J.-F."/>
            <person name="Goodwin L."/>
            <person name="Pitluck S."/>
            <person name="Davenport K."/>
            <person name="Detter J.C."/>
            <person name="Han C."/>
            <person name="Tapia R."/>
            <person name="Land M."/>
            <person name="Hauser L."/>
            <person name="Kyrpides N."/>
            <person name="Ivanova N."/>
            <person name="Ovchinnikova G."/>
            <person name="Pagani I."/>
            <person name="Siebers A.K."/>
            <person name="Allgaier M."/>
            <person name="Thelen M.P."/>
            <person name="Hugenholtz P."/>
            <person name="Woyke T."/>
        </authorList>
    </citation>
    <scope>NUCLEOTIDE SEQUENCE</scope>
    <source>
        <strain evidence="4">21</strain>
    </source>
</reference>
<sequence length="122" mass="14098">MTKKKTMLYVEDDSEMQGLIMDILDYEGIEVIMDTGKNLYRLLDEHEVGMILMDENLRWCQGSDLCKQLKSLSNYQHVPVIMISGLWDIPSIALECGADGYIRKPFDMYDIMSTINLHYAHS</sequence>
<dbReference type="InterPro" id="IPR011006">
    <property type="entry name" value="CheY-like_superfamily"/>
</dbReference>
<feature type="domain" description="Response regulatory" evidence="3">
    <location>
        <begin position="6"/>
        <end position="119"/>
    </location>
</feature>
<dbReference type="EMBL" id="CP002584">
    <property type="protein sequence ID" value="ADZ80988.1"/>
    <property type="molecule type" value="Genomic_DNA"/>
</dbReference>
<organism evidence="4">
    <name type="scientific">Sphingobacterium sp. (strain 21)</name>
    <dbReference type="NCBI Taxonomy" id="743722"/>
    <lineage>
        <taxon>Bacteria</taxon>
        <taxon>Pseudomonadati</taxon>
        <taxon>Bacteroidota</taxon>
        <taxon>Sphingobacteriia</taxon>
        <taxon>Sphingobacteriales</taxon>
        <taxon>Sphingobacteriaceae</taxon>
        <taxon>Sphingobacterium</taxon>
    </lineage>
</organism>
<dbReference type="PANTHER" id="PTHR44591">
    <property type="entry name" value="STRESS RESPONSE REGULATOR PROTEIN 1"/>
    <property type="match status" value="1"/>
</dbReference>
<evidence type="ECO:0000256" key="1">
    <source>
        <dbReference type="ARBA" id="ARBA00022553"/>
    </source>
</evidence>
<dbReference type="KEGG" id="shg:Sph21_4471"/>
<evidence type="ECO:0000313" key="4">
    <source>
        <dbReference type="EMBL" id="ADZ80988.1"/>
    </source>
</evidence>
<dbReference type="HOGENOM" id="CLU_000445_69_17_10"/>
<dbReference type="CDD" id="cd00156">
    <property type="entry name" value="REC"/>
    <property type="match status" value="1"/>
</dbReference>
<protein>
    <submittedName>
        <fullName evidence="4">Response regulator receiver protein</fullName>
    </submittedName>
</protein>
<dbReference type="SMART" id="SM00448">
    <property type="entry name" value="REC"/>
    <property type="match status" value="1"/>
</dbReference>
<dbReference type="Pfam" id="PF00072">
    <property type="entry name" value="Response_reg"/>
    <property type="match status" value="1"/>
</dbReference>
<dbReference type="InterPro" id="IPR050595">
    <property type="entry name" value="Bact_response_regulator"/>
</dbReference>
<dbReference type="PROSITE" id="PS50110">
    <property type="entry name" value="RESPONSE_REGULATORY"/>
    <property type="match status" value="1"/>
</dbReference>